<dbReference type="InParanoid" id="A0A1X7V4B4"/>
<accession>A0A1X7V4B4</accession>
<reference evidence="1" key="1">
    <citation type="submission" date="2017-05" db="UniProtKB">
        <authorList>
            <consortium name="EnsemblMetazoa"/>
        </authorList>
    </citation>
    <scope>IDENTIFICATION</scope>
</reference>
<organism evidence="1">
    <name type="scientific">Amphimedon queenslandica</name>
    <name type="common">Sponge</name>
    <dbReference type="NCBI Taxonomy" id="400682"/>
    <lineage>
        <taxon>Eukaryota</taxon>
        <taxon>Metazoa</taxon>
        <taxon>Porifera</taxon>
        <taxon>Demospongiae</taxon>
        <taxon>Heteroscleromorpha</taxon>
        <taxon>Haplosclerida</taxon>
        <taxon>Niphatidae</taxon>
        <taxon>Amphimedon</taxon>
    </lineage>
</organism>
<protein>
    <submittedName>
        <fullName evidence="1">Uncharacterized protein</fullName>
    </submittedName>
</protein>
<evidence type="ECO:0000313" key="1">
    <source>
        <dbReference type="EnsemblMetazoa" id="Aqu2.1.34806_001"/>
    </source>
</evidence>
<proteinExistence type="predicted"/>
<dbReference type="EnsemblMetazoa" id="Aqu2.1.34806_001">
    <property type="protein sequence ID" value="Aqu2.1.34806_001"/>
    <property type="gene ID" value="Aqu2.1.34806"/>
</dbReference>
<name>A0A1X7V4B4_AMPQE</name>
<dbReference type="AlphaFoldDB" id="A0A1X7V4B4"/>
<sequence>ANRSLFYNTHIRGHSNRVMCALPNSTLTDRAWVTSNGSSVDCNTNPLRCYVVSSNHARLILLKIKIMRLS</sequence>